<feature type="transmembrane region" description="Helical" evidence="1">
    <location>
        <begin position="12"/>
        <end position="31"/>
    </location>
</feature>
<keyword evidence="3" id="KW-1185">Reference proteome</keyword>
<dbReference type="OrthoDB" id="1495199at2"/>
<comment type="caution">
    <text evidence="2">The sequence shown here is derived from an EMBL/GenBank/DDBJ whole genome shotgun (WGS) entry which is preliminary data.</text>
</comment>
<evidence type="ECO:0000313" key="3">
    <source>
        <dbReference type="Proteomes" id="UP000028715"/>
    </source>
</evidence>
<protein>
    <submittedName>
        <fullName evidence="2">Uncharacterized protein</fullName>
    </submittedName>
</protein>
<name>A0A085ZQ62_9FLAO</name>
<dbReference type="RefSeq" id="WP_035685137.1">
    <property type="nucleotide sequence ID" value="NZ_JPRL01000001.1"/>
</dbReference>
<reference evidence="2 3" key="1">
    <citation type="submission" date="2014-07" db="EMBL/GenBank/DDBJ databases">
        <title>Genome of Flavobacterium reichenbachii LMG 25512.</title>
        <authorList>
            <person name="Stropko S.J."/>
            <person name="Pipes S.E."/>
            <person name="Newman J.D."/>
        </authorList>
    </citation>
    <scope>NUCLEOTIDE SEQUENCE [LARGE SCALE GENOMIC DNA]</scope>
    <source>
        <strain evidence="2 3">LMG 25512</strain>
    </source>
</reference>
<keyword evidence="1" id="KW-0812">Transmembrane</keyword>
<dbReference type="STRING" id="362418.IW19_14130"/>
<dbReference type="AlphaFoldDB" id="A0A085ZQ62"/>
<keyword evidence="1" id="KW-1133">Transmembrane helix</keyword>
<sequence>MRISRKYRRIGNYLTGLFFVTICFFGSFLAFKNAELKLKELNSYTGKIIEKGITDSYSSISGKGNLKFKVFYLKLEGLNQILASYNPKKSYGNLDKNLKIGDTVKVYFKMSSTTTKPNLATFQIEKKNIIILNTNDYQFREKIVGYMAILGGFVIIGIAVYQDKKYWKKIRK</sequence>
<gene>
    <name evidence="2" type="ORF">IW19_14130</name>
</gene>
<dbReference type="eggNOG" id="ENOG5030SBN">
    <property type="taxonomic scope" value="Bacteria"/>
</dbReference>
<evidence type="ECO:0000313" key="2">
    <source>
        <dbReference type="EMBL" id="KFF06576.1"/>
    </source>
</evidence>
<dbReference type="EMBL" id="JPRL01000001">
    <property type="protein sequence ID" value="KFF06576.1"/>
    <property type="molecule type" value="Genomic_DNA"/>
</dbReference>
<organism evidence="2 3">
    <name type="scientific">Flavobacterium reichenbachii</name>
    <dbReference type="NCBI Taxonomy" id="362418"/>
    <lineage>
        <taxon>Bacteria</taxon>
        <taxon>Pseudomonadati</taxon>
        <taxon>Bacteroidota</taxon>
        <taxon>Flavobacteriia</taxon>
        <taxon>Flavobacteriales</taxon>
        <taxon>Flavobacteriaceae</taxon>
        <taxon>Flavobacterium</taxon>
    </lineage>
</organism>
<keyword evidence="1" id="KW-0472">Membrane</keyword>
<feature type="transmembrane region" description="Helical" evidence="1">
    <location>
        <begin position="143"/>
        <end position="161"/>
    </location>
</feature>
<proteinExistence type="predicted"/>
<accession>A0A085ZQ62</accession>
<dbReference type="Proteomes" id="UP000028715">
    <property type="component" value="Unassembled WGS sequence"/>
</dbReference>
<evidence type="ECO:0000256" key="1">
    <source>
        <dbReference type="SAM" id="Phobius"/>
    </source>
</evidence>